<name>A0A8J6B645_9EUKA</name>
<dbReference type="PANTHER" id="PTHR10165">
    <property type="entry name" value="LIPID PHOSPHATE PHOSPHATASE"/>
    <property type="match status" value="1"/>
</dbReference>
<keyword evidence="4 7" id="KW-1133">Transmembrane helix</keyword>
<evidence type="ECO:0000256" key="1">
    <source>
        <dbReference type="ARBA" id="ARBA00004141"/>
    </source>
</evidence>
<dbReference type="InterPro" id="IPR036938">
    <property type="entry name" value="PAP2/HPO_sf"/>
</dbReference>
<evidence type="ECO:0000256" key="3">
    <source>
        <dbReference type="ARBA" id="ARBA00022692"/>
    </source>
</evidence>
<dbReference type="SMART" id="SM00014">
    <property type="entry name" value="acidPPc"/>
    <property type="match status" value="1"/>
</dbReference>
<dbReference type="SUPFAM" id="SSF48317">
    <property type="entry name" value="Acid phosphatase/Vanadium-dependent haloperoxidase"/>
    <property type="match status" value="1"/>
</dbReference>
<evidence type="ECO:0000256" key="7">
    <source>
        <dbReference type="SAM" id="Phobius"/>
    </source>
</evidence>
<dbReference type="GO" id="GO:0046839">
    <property type="term" value="P:phospholipid dephosphorylation"/>
    <property type="evidence" value="ECO:0007669"/>
    <property type="project" value="TreeGrafter"/>
</dbReference>
<feature type="transmembrane region" description="Helical" evidence="7">
    <location>
        <begin position="203"/>
        <end position="222"/>
    </location>
</feature>
<evidence type="ECO:0000256" key="2">
    <source>
        <dbReference type="ARBA" id="ARBA00008816"/>
    </source>
</evidence>
<feature type="domain" description="Phosphatidic acid phosphatase type 2/haloperoxidase" evidence="8">
    <location>
        <begin position="102"/>
        <end position="249"/>
    </location>
</feature>
<evidence type="ECO:0000256" key="5">
    <source>
        <dbReference type="ARBA" id="ARBA00023136"/>
    </source>
</evidence>
<dbReference type="EMBL" id="JAHDYR010000020">
    <property type="protein sequence ID" value="KAG9393869.1"/>
    <property type="molecule type" value="Genomic_DNA"/>
</dbReference>
<evidence type="ECO:0000259" key="8">
    <source>
        <dbReference type="SMART" id="SM00014"/>
    </source>
</evidence>
<dbReference type="GO" id="GO:0008195">
    <property type="term" value="F:phosphatidate phosphatase activity"/>
    <property type="evidence" value="ECO:0007669"/>
    <property type="project" value="TreeGrafter"/>
</dbReference>
<dbReference type="Proteomes" id="UP000717585">
    <property type="component" value="Unassembled WGS sequence"/>
</dbReference>
<feature type="transmembrane region" description="Helical" evidence="7">
    <location>
        <begin position="163"/>
        <end position="183"/>
    </location>
</feature>
<evidence type="ECO:0000313" key="9">
    <source>
        <dbReference type="EMBL" id="KAG9393869.1"/>
    </source>
</evidence>
<dbReference type="GO" id="GO:0016020">
    <property type="term" value="C:membrane"/>
    <property type="evidence" value="ECO:0007669"/>
    <property type="project" value="UniProtKB-SubCell"/>
</dbReference>
<comment type="similarity">
    <text evidence="2">Belongs to the PA-phosphatase related phosphoesterase family.</text>
</comment>
<dbReference type="InterPro" id="IPR043216">
    <property type="entry name" value="PAP-like"/>
</dbReference>
<feature type="transmembrane region" description="Helical" evidence="7">
    <location>
        <begin position="234"/>
        <end position="256"/>
    </location>
</feature>
<feature type="transmembrane region" description="Helical" evidence="7">
    <location>
        <begin position="99"/>
        <end position="120"/>
    </location>
</feature>
<dbReference type="GO" id="GO:0006644">
    <property type="term" value="P:phospholipid metabolic process"/>
    <property type="evidence" value="ECO:0007669"/>
    <property type="project" value="InterPro"/>
</dbReference>
<sequence>MNPYLAKSCDWAHTNRLLLLNICADFIISVVFLSLGGILSLRLIMEHFINHREFSLTDESIGYTMEASIVPSLVVILFLVLGMLAVPLLIAVTQSRRLAVLYLFIGALCASMMFLIVSFIKVVAARLRPDFIDRCQWDAAAEKCTGPASIVFDGRLSFPSGHASFSMFLSLYVSIVCVLTFIVRGEVWKYPKLMQLRALVSPAGWFALSTLPMFFGSFVGVSRTVDHHHHSTDVIGGFIIGSFFAVLTVVLAEFHYTKDARIKAIMEADVLGGGQMLSKGTSMPQLPQLHKGISAASKAILSAVSSVSELTPRHHASHELNGSPPLRTVAIDTHHSPDGDMV</sequence>
<keyword evidence="5 7" id="KW-0472">Membrane</keyword>
<evidence type="ECO:0000256" key="6">
    <source>
        <dbReference type="SAM" id="MobiDB-lite"/>
    </source>
</evidence>
<dbReference type="AlphaFoldDB" id="A0A8J6B645"/>
<dbReference type="InterPro" id="IPR000326">
    <property type="entry name" value="PAP2/HPO"/>
</dbReference>
<feature type="transmembrane region" description="Helical" evidence="7">
    <location>
        <begin position="69"/>
        <end position="92"/>
    </location>
</feature>
<protein>
    <submittedName>
        <fullName evidence="9">PAP2 superfamily</fullName>
    </submittedName>
</protein>
<reference evidence="9" key="1">
    <citation type="submission" date="2021-05" db="EMBL/GenBank/DDBJ databases">
        <title>A free-living protist that lacks canonical eukaryotic 1 DNA replication and segregation systems.</title>
        <authorList>
            <person name="Salas-Leiva D.E."/>
            <person name="Tromer E.C."/>
            <person name="Curtis B.A."/>
            <person name="Jerlstrom-Hultqvist J."/>
            <person name="Kolisko M."/>
            <person name="Yi Z."/>
            <person name="Salas-Leiva J.S."/>
            <person name="Gallot-Lavallee L."/>
            <person name="Kops G.J.P.L."/>
            <person name="Archibald J.M."/>
            <person name="Simpson A.G.B."/>
            <person name="Roger A.J."/>
        </authorList>
    </citation>
    <scope>NUCLEOTIDE SEQUENCE</scope>
    <source>
        <strain evidence="9">BICM</strain>
    </source>
</reference>
<feature type="compositionally biased region" description="Basic and acidic residues" evidence="6">
    <location>
        <begin position="332"/>
        <end position="342"/>
    </location>
</feature>
<keyword evidence="3 7" id="KW-0812">Transmembrane</keyword>
<accession>A0A8J6B645</accession>
<evidence type="ECO:0000256" key="4">
    <source>
        <dbReference type="ARBA" id="ARBA00022989"/>
    </source>
</evidence>
<dbReference type="OrthoDB" id="10030083at2759"/>
<dbReference type="PANTHER" id="PTHR10165:SF35">
    <property type="entry name" value="RE23632P"/>
    <property type="match status" value="1"/>
</dbReference>
<comment type="caution">
    <text evidence="9">The sequence shown here is derived from an EMBL/GenBank/DDBJ whole genome shotgun (WGS) entry which is preliminary data.</text>
</comment>
<feature type="transmembrane region" description="Helical" evidence="7">
    <location>
        <begin position="26"/>
        <end position="49"/>
    </location>
</feature>
<dbReference type="Gene3D" id="1.20.144.10">
    <property type="entry name" value="Phosphatidic acid phosphatase type 2/haloperoxidase"/>
    <property type="match status" value="1"/>
</dbReference>
<gene>
    <name evidence="9" type="ORF">J8273_4733</name>
</gene>
<organism evidence="9 10">
    <name type="scientific">Carpediemonas membranifera</name>
    <dbReference type="NCBI Taxonomy" id="201153"/>
    <lineage>
        <taxon>Eukaryota</taxon>
        <taxon>Metamonada</taxon>
        <taxon>Carpediemonas-like organisms</taxon>
        <taxon>Carpediemonas</taxon>
    </lineage>
</organism>
<dbReference type="Pfam" id="PF01569">
    <property type="entry name" value="PAP2"/>
    <property type="match status" value="1"/>
</dbReference>
<proteinExistence type="inferred from homology"/>
<feature type="region of interest" description="Disordered" evidence="6">
    <location>
        <begin position="312"/>
        <end position="342"/>
    </location>
</feature>
<keyword evidence="10" id="KW-1185">Reference proteome</keyword>
<evidence type="ECO:0000313" key="10">
    <source>
        <dbReference type="Proteomes" id="UP000717585"/>
    </source>
</evidence>
<comment type="subcellular location">
    <subcellularLocation>
        <location evidence="1">Membrane</location>
        <topology evidence="1">Multi-pass membrane protein</topology>
    </subcellularLocation>
</comment>